<evidence type="ECO:0000313" key="2">
    <source>
        <dbReference type="EMBL" id="MBO2465390.1"/>
    </source>
</evidence>
<dbReference type="EMBL" id="JAGEPF010000045">
    <property type="protein sequence ID" value="MBO2465390.1"/>
    <property type="molecule type" value="Genomic_DNA"/>
</dbReference>
<sequence>MLRASHLRAWAERYGTCHDPTSPELSPGLRRLYGVRHVFIHLSRGEILAPDIHRLVERARAAGVLVEHRSYGHVWHDFHIQANLVEPASVAVVELGSFLATGLDRRNPSACTAPSGGDRRDRRQL</sequence>
<proteinExistence type="predicted"/>
<dbReference type="InterPro" id="IPR013094">
    <property type="entry name" value="AB_hydrolase_3"/>
</dbReference>
<dbReference type="InterPro" id="IPR029058">
    <property type="entry name" value="AB_hydrolase_fold"/>
</dbReference>
<comment type="caution">
    <text evidence="2">The sequence shown here is derived from an EMBL/GenBank/DDBJ whole genome shotgun (WGS) entry which is preliminary data.</text>
</comment>
<evidence type="ECO:0000259" key="1">
    <source>
        <dbReference type="Pfam" id="PF07859"/>
    </source>
</evidence>
<reference evidence="2 3" key="1">
    <citation type="submission" date="2021-03" db="EMBL/GenBank/DDBJ databases">
        <title>Actinomadura violae sp. nov., isolated from lichen in Thailand.</title>
        <authorList>
            <person name="Kanchanasin P."/>
            <person name="Saeng-In P."/>
            <person name="Phongsopitanun W."/>
            <person name="Yuki M."/>
            <person name="Kudo T."/>
            <person name="Ohkuma M."/>
            <person name="Tanasupawat S."/>
        </authorList>
    </citation>
    <scope>NUCLEOTIDE SEQUENCE [LARGE SCALE GENOMIC DNA]</scope>
    <source>
        <strain evidence="2 3">LCR2-06</strain>
    </source>
</reference>
<organism evidence="2 3">
    <name type="scientific">Actinomadura violacea</name>
    <dbReference type="NCBI Taxonomy" id="2819934"/>
    <lineage>
        <taxon>Bacteria</taxon>
        <taxon>Bacillati</taxon>
        <taxon>Actinomycetota</taxon>
        <taxon>Actinomycetes</taxon>
        <taxon>Streptosporangiales</taxon>
        <taxon>Thermomonosporaceae</taxon>
        <taxon>Actinomadura</taxon>
    </lineage>
</organism>
<dbReference type="Pfam" id="PF07859">
    <property type="entry name" value="Abhydrolase_3"/>
    <property type="match status" value="1"/>
</dbReference>
<dbReference type="Gene3D" id="3.40.50.1820">
    <property type="entry name" value="alpha/beta hydrolase"/>
    <property type="match status" value="1"/>
</dbReference>
<keyword evidence="2" id="KW-0378">Hydrolase</keyword>
<keyword evidence="3" id="KW-1185">Reference proteome</keyword>
<accession>A0ABS3S8Q7</accession>
<dbReference type="GO" id="GO:0016787">
    <property type="term" value="F:hydrolase activity"/>
    <property type="evidence" value="ECO:0007669"/>
    <property type="project" value="UniProtKB-KW"/>
</dbReference>
<feature type="domain" description="Alpha/beta hydrolase fold-3" evidence="1">
    <location>
        <begin position="4"/>
        <end position="79"/>
    </location>
</feature>
<dbReference type="SUPFAM" id="SSF53474">
    <property type="entry name" value="alpha/beta-Hydrolases"/>
    <property type="match status" value="1"/>
</dbReference>
<protein>
    <submittedName>
        <fullName evidence="2">Alpha/beta hydrolase fold domain-containing protein</fullName>
    </submittedName>
</protein>
<evidence type="ECO:0000313" key="3">
    <source>
        <dbReference type="Proteomes" id="UP000680206"/>
    </source>
</evidence>
<name>A0ABS3S8Q7_9ACTN</name>
<gene>
    <name evidence="2" type="ORF">J4709_48305</name>
</gene>
<dbReference type="Proteomes" id="UP000680206">
    <property type="component" value="Unassembled WGS sequence"/>
</dbReference>